<dbReference type="RefSeq" id="WP_051186586.1">
    <property type="nucleotide sequence ID" value="NZ_QJKF01000001.1"/>
</dbReference>
<dbReference type="Pfam" id="PF21089">
    <property type="entry name" value="PKS_DH_N"/>
    <property type="match status" value="1"/>
</dbReference>
<evidence type="ECO:0000259" key="3">
    <source>
        <dbReference type="PROSITE" id="PS52019"/>
    </source>
</evidence>
<dbReference type="Gene3D" id="3.10.129.110">
    <property type="entry name" value="Polyketide synthase dehydratase"/>
    <property type="match status" value="1"/>
</dbReference>
<dbReference type="SMART" id="SM00826">
    <property type="entry name" value="PKS_DH"/>
    <property type="match status" value="1"/>
</dbReference>
<organism evidence="4 5">
    <name type="scientific">Nocardia tenerifensis</name>
    <dbReference type="NCBI Taxonomy" id="228006"/>
    <lineage>
        <taxon>Bacteria</taxon>
        <taxon>Bacillati</taxon>
        <taxon>Actinomycetota</taxon>
        <taxon>Actinomycetes</taxon>
        <taxon>Mycobacteriales</taxon>
        <taxon>Nocardiaceae</taxon>
        <taxon>Nocardia</taxon>
    </lineage>
</organism>
<dbReference type="Proteomes" id="UP000247569">
    <property type="component" value="Unassembled WGS sequence"/>
</dbReference>
<dbReference type="OrthoDB" id="9778690at2"/>
<dbReference type="InterPro" id="IPR049900">
    <property type="entry name" value="PKS_mFAS_DH"/>
</dbReference>
<dbReference type="InterPro" id="IPR036291">
    <property type="entry name" value="NAD(P)-bd_dom_sf"/>
</dbReference>
<dbReference type="Pfam" id="PF14765">
    <property type="entry name" value="PS-DH"/>
    <property type="match status" value="1"/>
</dbReference>
<dbReference type="Pfam" id="PF08659">
    <property type="entry name" value="KR"/>
    <property type="match status" value="1"/>
</dbReference>
<feature type="region of interest" description="C-terminal hotdog fold" evidence="2">
    <location>
        <begin position="626"/>
        <end position="763"/>
    </location>
</feature>
<dbReference type="EMBL" id="QJKF01000001">
    <property type="protein sequence ID" value="PXX71776.1"/>
    <property type="molecule type" value="Genomic_DNA"/>
</dbReference>
<dbReference type="AlphaFoldDB" id="A0A318KCC6"/>
<reference evidence="4 5" key="1">
    <citation type="submission" date="2018-05" db="EMBL/GenBank/DDBJ databases">
        <title>Genomic Encyclopedia of Type Strains, Phase IV (KMG-IV): sequencing the most valuable type-strain genomes for metagenomic binning, comparative biology and taxonomic classification.</title>
        <authorList>
            <person name="Goeker M."/>
        </authorList>
    </citation>
    <scope>NUCLEOTIDE SEQUENCE [LARGE SCALE GENOMIC DNA]</scope>
    <source>
        <strain evidence="4 5">DSM 44704</strain>
    </source>
</reference>
<keyword evidence="1" id="KW-0808">Transferase</keyword>
<dbReference type="InterPro" id="IPR050091">
    <property type="entry name" value="PKS_NRPS_Biosynth_Enz"/>
</dbReference>
<dbReference type="InterPro" id="IPR020807">
    <property type="entry name" value="PKS_DH"/>
</dbReference>
<evidence type="ECO:0000256" key="2">
    <source>
        <dbReference type="PROSITE-ProRule" id="PRU01363"/>
    </source>
</evidence>
<dbReference type="Gene3D" id="3.40.50.720">
    <property type="entry name" value="NAD(P)-binding Rossmann-like Domain"/>
    <property type="match status" value="1"/>
</dbReference>
<dbReference type="PANTHER" id="PTHR43775:SF51">
    <property type="entry name" value="INACTIVE PHENOLPHTHIOCEROL SYNTHESIS POLYKETIDE SYNTHASE TYPE I PKS1-RELATED"/>
    <property type="match status" value="1"/>
</dbReference>
<dbReference type="PROSITE" id="PS52019">
    <property type="entry name" value="PKS_MFAS_DH"/>
    <property type="match status" value="1"/>
</dbReference>
<dbReference type="SMART" id="SM00822">
    <property type="entry name" value="PKS_KR"/>
    <property type="match status" value="1"/>
</dbReference>
<evidence type="ECO:0000313" key="4">
    <source>
        <dbReference type="EMBL" id="PXX71776.1"/>
    </source>
</evidence>
<name>A0A318KCC6_9NOCA</name>
<dbReference type="InterPro" id="IPR049552">
    <property type="entry name" value="PKS_DH_N"/>
</dbReference>
<feature type="active site" description="Proton acceptor; for dehydratase activity" evidence="2">
    <location>
        <position position="528"/>
    </location>
</feature>
<dbReference type="GO" id="GO:0004312">
    <property type="term" value="F:fatty acid synthase activity"/>
    <property type="evidence" value="ECO:0007669"/>
    <property type="project" value="TreeGrafter"/>
</dbReference>
<keyword evidence="5" id="KW-1185">Reference proteome</keyword>
<dbReference type="CDD" id="cd08953">
    <property type="entry name" value="KR_2_SDR_x"/>
    <property type="match status" value="1"/>
</dbReference>
<proteinExistence type="predicted"/>
<sequence>MTATAGATSTVGASPTGRLVRYVVREVPAPASGLSPSGLDCRVLFVTDDGAGVAAALVERLTARGIDAMTASRIPAEVGGLIFLGGLRDVRGSEDAVALNREAFSIARSPAVRHSELFVTVQDTGADFGLGGRQGERAWLGGLAGLARTLSKEWPDVAVKAIDCERARRTPDRIANALADELCYGGTLLDVGLHADGRRTTLAVEAEPVPLPVSQWRASPYHDQIVGPDSVIVATGGARGITATAVLAVARAHRPRLVLLGRTPLAEEPLWLRSAGDEKAVKHALVAYHSRRGGPMPTPSQVGAVAQRVSAAREVRGTIAALIDAGSSVWYMPVDIRDSAAVEQALSRVRRKWGPITGLIHGAGVLADMPVEAKTTEMFDQVFGAKVHGLRSLLSATSADPLTFVYLFSSVAAQFGNAGQSDYAMANEVLFQVAAADHTRCPITAVGWGPWQGGMVTSELAEHFRDGGVDLVPPDEGGRAVLATLGTALPGRRILVAADGERPLHDSGRQRKAVWRVGLAEQTFLRDHSIDGTAVVPLALTIDRLIAAAGELDPGWREIALADLRVFQPLTVPPDRIRRLTLSLAHQPGGVELRISDEDSRPCQAAWVASARSGIRHVDWSPLTCPEVLPHTDLYDSPALFHGPMFRSLKTVDGISAEGADATATGVREREWPGRYPHTDPAAMDAGLQLAVLWAEHILGAVTLPMRVRFVHVHSSGALPHPLRCLVRGRTTGPDHVVCDIALLSPSGQAYVELLGVSLIRRP</sequence>
<feature type="active site" description="Proton donor; for dehydratase activity" evidence="2">
    <location>
        <position position="685"/>
    </location>
</feature>
<dbReference type="InterPro" id="IPR049551">
    <property type="entry name" value="PKS_DH_C"/>
</dbReference>
<evidence type="ECO:0000313" key="5">
    <source>
        <dbReference type="Proteomes" id="UP000247569"/>
    </source>
</evidence>
<feature type="domain" description="PKS/mFAS DH" evidence="3">
    <location>
        <begin position="487"/>
        <end position="763"/>
    </location>
</feature>
<dbReference type="PANTHER" id="PTHR43775">
    <property type="entry name" value="FATTY ACID SYNTHASE"/>
    <property type="match status" value="1"/>
</dbReference>
<evidence type="ECO:0000256" key="1">
    <source>
        <dbReference type="ARBA" id="ARBA00022679"/>
    </source>
</evidence>
<dbReference type="InterPro" id="IPR013968">
    <property type="entry name" value="PKS_KR"/>
</dbReference>
<dbReference type="InterPro" id="IPR042104">
    <property type="entry name" value="PKS_dehydratase_sf"/>
</dbReference>
<dbReference type="InterPro" id="IPR057326">
    <property type="entry name" value="KR_dom"/>
</dbReference>
<dbReference type="SUPFAM" id="SSF51735">
    <property type="entry name" value="NAD(P)-binding Rossmann-fold domains"/>
    <property type="match status" value="2"/>
</dbReference>
<feature type="region of interest" description="N-terminal hotdog fold" evidence="2">
    <location>
        <begin position="487"/>
        <end position="615"/>
    </location>
</feature>
<comment type="caution">
    <text evidence="4">The sequence shown here is derived from an EMBL/GenBank/DDBJ whole genome shotgun (WGS) entry which is preliminary data.</text>
</comment>
<protein>
    <submittedName>
        <fullName evidence="4">Polyketide synthase-like dehydratase family protein</fullName>
    </submittedName>
</protein>
<gene>
    <name evidence="4" type="ORF">DFR70_1011210</name>
</gene>
<dbReference type="GO" id="GO:0006633">
    <property type="term" value="P:fatty acid biosynthetic process"/>
    <property type="evidence" value="ECO:0007669"/>
    <property type="project" value="TreeGrafter"/>
</dbReference>
<accession>A0A318KCC6</accession>